<keyword evidence="3" id="KW-1185">Reference proteome</keyword>
<organism evidence="2 3">
    <name type="scientific">Hyalangium minutum</name>
    <dbReference type="NCBI Taxonomy" id="394096"/>
    <lineage>
        <taxon>Bacteria</taxon>
        <taxon>Pseudomonadati</taxon>
        <taxon>Myxococcota</taxon>
        <taxon>Myxococcia</taxon>
        <taxon>Myxococcales</taxon>
        <taxon>Cystobacterineae</taxon>
        <taxon>Archangiaceae</taxon>
        <taxon>Hyalangium</taxon>
    </lineage>
</organism>
<dbReference type="STRING" id="394096.DB31_6616"/>
<dbReference type="InterPro" id="IPR058502">
    <property type="entry name" value="PLL-like_beta-prop"/>
</dbReference>
<comment type="caution">
    <text evidence="2">The sequence shown here is derived from an EMBL/GenBank/DDBJ whole genome shotgun (WGS) entry which is preliminary data.</text>
</comment>
<sequence length="90" mass="10258">MLRLRKNLGGQIIGAPGVLSLSAGHLDVYARATDNSLWHKWYTHGWSNWEWLGGEMTSSPSAESWGPGRMDIFYRGPDSSLRHSWWNNGW</sequence>
<accession>A0A085WPM8</accession>
<dbReference type="Pfam" id="PF26607">
    <property type="entry name" value="DUF8189"/>
    <property type="match status" value="1"/>
</dbReference>
<evidence type="ECO:0000313" key="3">
    <source>
        <dbReference type="Proteomes" id="UP000028725"/>
    </source>
</evidence>
<proteinExistence type="predicted"/>
<feature type="domain" description="PLL-like beta propeller" evidence="1">
    <location>
        <begin position="7"/>
        <end position="85"/>
    </location>
</feature>
<dbReference type="RefSeq" id="WP_044187010.1">
    <property type="nucleotide sequence ID" value="NZ_JMCB01000004.1"/>
</dbReference>
<evidence type="ECO:0000259" key="1">
    <source>
        <dbReference type="Pfam" id="PF26607"/>
    </source>
</evidence>
<dbReference type="SUPFAM" id="SSF89372">
    <property type="entry name" value="Fucose-specific lectin"/>
    <property type="match status" value="1"/>
</dbReference>
<name>A0A085WPM8_9BACT</name>
<dbReference type="Proteomes" id="UP000028725">
    <property type="component" value="Unassembled WGS sequence"/>
</dbReference>
<dbReference type="EMBL" id="JMCB01000004">
    <property type="protein sequence ID" value="KFE69641.1"/>
    <property type="molecule type" value="Genomic_DNA"/>
</dbReference>
<dbReference type="Gene3D" id="2.120.10.70">
    <property type="entry name" value="Fucose-specific lectin"/>
    <property type="match status" value="1"/>
</dbReference>
<reference evidence="2 3" key="1">
    <citation type="submission" date="2014-04" db="EMBL/GenBank/DDBJ databases">
        <title>Genome assembly of Hyalangium minutum DSM 14724.</title>
        <authorList>
            <person name="Sharma G."/>
            <person name="Subramanian S."/>
        </authorList>
    </citation>
    <scope>NUCLEOTIDE SEQUENCE [LARGE SCALE GENOMIC DNA]</scope>
    <source>
        <strain evidence="2 3">DSM 14724</strain>
    </source>
</reference>
<gene>
    <name evidence="2" type="ORF">DB31_6616</name>
</gene>
<protein>
    <submittedName>
        <fullName evidence="2">Putative sialidase</fullName>
    </submittedName>
</protein>
<dbReference type="AlphaFoldDB" id="A0A085WPM8"/>
<evidence type="ECO:0000313" key="2">
    <source>
        <dbReference type="EMBL" id="KFE69641.1"/>
    </source>
</evidence>